<organism evidence="1 2">
    <name type="scientific">Albidovulum sediminicola</name>
    <dbReference type="NCBI Taxonomy" id="2984331"/>
    <lineage>
        <taxon>Bacteria</taxon>
        <taxon>Pseudomonadati</taxon>
        <taxon>Pseudomonadota</taxon>
        <taxon>Alphaproteobacteria</taxon>
        <taxon>Rhodobacterales</taxon>
        <taxon>Paracoccaceae</taxon>
        <taxon>Albidovulum</taxon>
    </lineage>
</organism>
<dbReference type="GO" id="GO:0003677">
    <property type="term" value="F:DNA binding"/>
    <property type="evidence" value="ECO:0007669"/>
    <property type="project" value="UniProtKB-KW"/>
</dbReference>
<evidence type="ECO:0000313" key="1">
    <source>
        <dbReference type="EMBL" id="MCV2866281.1"/>
    </source>
</evidence>
<protein>
    <submittedName>
        <fullName evidence="1">Winged helix DNA-binding domain-containing protein</fullName>
    </submittedName>
</protein>
<accession>A0ABT2Z688</accession>
<reference evidence="1 2" key="1">
    <citation type="submission" date="2022-10" db="EMBL/GenBank/DDBJ databases">
        <title>Defluviimonas sp. nov., isolated from ocean surface water.</title>
        <authorList>
            <person name="He W."/>
            <person name="Wang L."/>
            <person name="Zhang D.-F."/>
        </authorList>
    </citation>
    <scope>NUCLEOTIDE SEQUENCE [LARGE SCALE GENOMIC DNA]</scope>
    <source>
        <strain evidence="1 2">WL0075</strain>
    </source>
</reference>
<dbReference type="PANTHER" id="PTHR30528:SF0">
    <property type="entry name" value="CYTOPLASMIC PROTEIN"/>
    <property type="match status" value="1"/>
</dbReference>
<dbReference type="InterPro" id="IPR009351">
    <property type="entry name" value="AlkZ-like"/>
</dbReference>
<dbReference type="Proteomes" id="UP001652503">
    <property type="component" value="Unassembled WGS sequence"/>
</dbReference>
<sequence>MSGTLPILPNRAARRLFLDRHALAERPSGPAKGDALLALIERLGFVQLDSINTVERAHHMILFARRQSYRPEYLSRLHDRDRKLFEHWTHDASIIPAAFFPHWRLRFARDEARLRERWAKWHGEGFDAKFDEVLSQVAGRGPVSTSEVGEAEARSSGGWWDWNPSKIALEYLWRVGKLSVVRREAFRKIYDLTERVIPADHLCELPEPEATLDWACNAALDRLGFATSGEIAAFFAKVTPGEAKDWCDAALARGEIAELGVEGADGRVRRSFARPRVAAARDLPEPPARIRILSPFDPALRDRNRAERLFGFSYRIEVFVPEAKRKYGYYVFPVLEGDSIIGRIDMKADRQGDTLAVRAFWPEAGVAMGVDRRARLEAELGRMAAFAGVSRIDLAPGWLRETLA</sequence>
<keyword evidence="1" id="KW-0238">DNA-binding</keyword>
<proteinExistence type="predicted"/>
<dbReference type="EMBL" id="JAOWLA010000017">
    <property type="protein sequence ID" value="MCV2866281.1"/>
    <property type="molecule type" value="Genomic_DNA"/>
</dbReference>
<name>A0ABT2Z688_9RHOB</name>
<dbReference type="PANTHER" id="PTHR30528">
    <property type="entry name" value="CYTOPLASMIC PROTEIN"/>
    <property type="match status" value="1"/>
</dbReference>
<evidence type="ECO:0000313" key="2">
    <source>
        <dbReference type="Proteomes" id="UP001652503"/>
    </source>
</evidence>
<gene>
    <name evidence="1" type="ORF">OE647_16275</name>
</gene>
<keyword evidence="2" id="KW-1185">Reference proteome</keyword>
<dbReference type="Pfam" id="PF06224">
    <property type="entry name" value="AlkZ-like"/>
    <property type="match status" value="1"/>
</dbReference>
<dbReference type="RefSeq" id="WP_263722808.1">
    <property type="nucleotide sequence ID" value="NZ_JAOWLA010000017.1"/>
</dbReference>
<comment type="caution">
    <text evidence="1">The sequence shown here is derived from an EMBL/GenBank/DDBJ whole genome shotgun (WGS) entry which is preliminary data.</text>
</comment>